<organism evidence="2 3">
    <name type="scientific">[Myrmecia] bisecta</name>
    <dbReference type="NCBI Taxonomy" id="41462"/>
    <lineage>
        <taxon>Eukaryota</taxon>
        <taxon>Viridiplantae</taxon>
        <taxon>Chlorophyta</taxon>
        <taxon>core chlorophytes</taxon>
        <taxon>Trebouxiophyceae</taxon>
        <taxon>Trebouxiales</taxon>
        <taxon>Trebouxiaceae</taxon>
        <taxon>Myrmecia</taxon>
    </lineage>
</organism>
<name>A0AAW1Q837_9CHLO</name>
<proteinExistence type="predicted"/>
<feature type="compositionally biased region" description="Polar residues" evidence="1">
    <location>
        <begin position="1"/>
        <end position="15"/>
    </location>
</feature>
<keyword evidence="3" id="KW-1185">Reference proteome</keyword>
<accession>A0AAW1Q837</accession>
<gene>
    <name evidence="2" type="ORF">WJX72_011096</name>
</gene>
<feature type="compositionally biased region" description="Pro residues" evidence="1">
    <location>
        <begin position="17"/>
        <end position="26"/>
    </location>
</feature>
<evidence type="ECO:0000256" key="1">
    <source>
        <dbReference type="SAM" id="MobiDB-lite"/>
    </source>
</evidence>
<reference evidence="2 3" key="1">
    <citation type="journal article" date="2024" name="Nat. Commun.">
        <title>Phylogenomics reveals the evolutionary origins of lichenization in chlorophyte algae.</title>
        <authorList>
            <person name="Puginier C."/>
            <person name="Libourel C."/>
            <person name="Otte J."/>
            <person name="Skaloud P."/>
            <person name="Haon M."/>
            <person name="Grisel S."/>
            <person name="Petersen M."/>
            <person name="Berrin J.G."/>
            <person name="Delaux P.M."/>
            <person name="Dal Grande F."/>
            <person name="Keller J."/>
        </authorList>
    </citation>
    <scope>NUCLEOTIDE SEQUENCE [LARGE SCALE GENOMIC DNA]</scope>
    <source>
        <strain evidence="2 3">SAG 2043</strain>
    </source>
</reference>
<protein>
    <submittedName>
        <fullName evidence="2">Uncharacterized protein</fullName>
    </submittedName>
</protein>
<dbReference type="PANTHER" id="PTHR36749">
    <property type="entry name" value="F7O18.3 PROTEIN"/>
    <property type="match status" value="1"/>
</dbReference>
<dbReference type="AlphaFoldDB" id="A0AAW1Q837"/>
<feature type="region of interest" description="Disordered" evidence="1">
    <location>
        <begin position="1"/>
        <end position="51"/>
    </location>
</feature>
<feature type="region of interest" description="Disordered" evidence="1">
    <location>
        <begin position="196"/>
        <end position="217"/>
    </location>
</feature>
<evidence type="ECO:0000313" key="2">
    <source>
        <dbReference type="EMBL" id="KAK9818350.1"/>
    </source>
</evidence>
<evidence type="ECO:0000313" key="3">
    <source>
        <dbReference type="Proteomes" id="UP001489004"/>
    </source>
</evidence>
<dbReference type="EMBL" id="JALJOR010000004">
    <property type="protein sequence ID" value="KAK9818350.1"/>
    <property type="molecule type" value="Genomic_DNA"/>
</dbReference>
<feature type="region of interest" description="Disordered" evidence="1">
    <location>
        <begin position="308"/>
        <end position="329"/>
    </location>
</feature>
<feature type="compositionally biased region" description="Basic and acidic residues" evidence="1">
    <location>
        <begin position="196"/>
        <end position="208"/>
    </location>
</feature>
<dbReference type="Proteomes" id="UP001489004">
    <property type="component" value="Unassembled WGS sequence"/>
</dbReference>
<dbReference type="PANTHER" id="PTHR36749:SF1">
    <property type="entry name" value="F7O18.3 PROTEIN"/>
    <property type="match status" value="1"/>
</dbReference>
<sequence>MTSLFGNLPSLTAQEEQPPPPPANPPPEKRLKAHDGTAVATSGREGLSEGDDQVAAALSKIKQHIGSRGKFKKASGLLRQLLQDGNVEKAHGQLVFEVLAASLRQPSHGVDPELAREYIKLFTAASKLPELFSAREQAQLDVYGIWAVHRSQIATTDDSFVFNKVLGRIKESVHHLPEAGAEEDEALLAAKARLAEEAERPVEPEKPAEPTAPAEEAEADPFGLEALIAPKPKAKKSSVLWSSREILSMKRDALLDCVDTMKACYRQAWARTSVDMAIEDIWNHRARFCASQQQRIEDFRRFVREQRAIRRQGPSSKEQRRDTTAFEAARTSWSKASVSARGAVGGGGDHGSEVWLG</sequence>
<comment type="caution">
    <text evidence="2">The sequence shown here is derived from an EMBL/GenBank/DDBJ whole genome shotgun (WGS) entry which is preliminary data.</text>
</comment>